<dbReference type="InterPro" id="IPR004839">
    <property type="entry name" value="Aminotransferase_I/II_large"/>
</dbReference>
<gene>
    <name evidence="2" type="ORF">METZ01_LOCUS408222</name>
</gene>
<dbReference type="GO" id="GO:0030170">
    <property type="term" value="F:pyridoxal phosphate binding"/>
    <property type="evidence" value="ECO:0007669"/>
    <property type="project" value="InterPro"/>
</dbReference>
<accession>A0A382WB74</accession>
<reference evidence="2" key="1">
    <citation type="submission" date="2018-05" db="EMBL/GenBank/DDBJ databases">
        <authorList>
            <person name="Lanie J.A."/>
            <person name="Ng W.-L."/>
            <person name="Kazmierczak K.M."/>
            <person name="Andrzejewski T.M."/>
            <person name="Davidsen T.M."/>
            <person name="Wayne K.J."/>
            <person name="Tettelin H."/>
            <person name="Glass J.I."/>
            <person name="Rusch D."/>
            <person name="Podicherti R."/>
            <person name="Tsui H.-C.T."/>
            <person name="Winkler M.E."/>
        </authorList>
    </citation>
    <scope>NUCLEOTIDE SEQUENCE</scope>
</reference>
<dbReference type="Pfam" id="PF00155">
    <property type="entry name" value="Aminotran_1_2"/>
    <property type="match status" value="1"/>
</dbReference>
<dbReference type="AlphaFoldDB" id="A0A382WB74"/>
<proteinExistence type="predicted"/>
<protein>
    <recommendedName>
        <fullName evidence="1">Aminotransferase class I/classII large domain-containing protein</fullName>
    </recommendedName>
</protein>
<name>A0A382WB74_9ZZZZ</name>
<dbReference type="EMBL" id="UINC01158044">
    <property type="protein sequence ID" value="SVD55368.1"/>
    <property type="molecule type" value="Genomic_DNA"/>
</dbReference>
<dbReference type="Gene3D" id="3.40.640.10">
    <property type="entry name" value="Type I PLP-dependent aspartate aminotransferase-like (Major domain)"/>
    <property type="match status" value="1"/>
</dbReference>
<evidence type="ECO:0000259" key="1">
    <source>
        <dbReference type="Pfam" id="PF00155"/>
    </source>
</evidence>
<dbReference type="InterPro" id="IPR015424">
    <property type="entry name" value="PyrdxlP-dep_Trfase"/>
</dbReference>
<evidence type="ECO:0000313" key="2">
    <source>
        <dbReference type="EMBL" id="SVD55368.1"/>
    </source>
</evidence>
<sequence length="174" mass="19403">MLTDRSLIKISPKEREMLTKFEQLSAGSGSHSPSLGTMRHAIPEISVDVDACYLSNPLATDLFWTHFNADILADPQLFKRMLEAYPSQNNAIAERLSPTIGVDADRLFIANGATEAIQAIIHNYASHIHINTPTFSPYYEFAGPEIQVTEFQLDSADNFKVDPQEYVDSVRRSG</sequence>
<feature type="non-terminal residue" evidence="2">
    <location>
        <position position="174"/>
    </location>
</feature>
<feature type="domain" description="Aminotransferase class I/classII large" evidence="1">
    <location>
        <begin position="85"/>
        <end position="170"/>
    </location>
</feature>
<dbReference type="InterPro" id="IPR015421">
    <property type="entry name" value="PyrdxlP-dep_Trfase_major"/>
</dbReference>
<dbReference type="SUPFAM" id="SSF53383">
    <property type="entry name" value="PLP-dependent transferases"/>
    <property type="match status" value="1"/>
</dbReference>
<organism evidence="2">
    <name type="scientific">marine metagenome</name>
    <dbReference type="NCBI Taxonomy" id="408172"/>
    <lineage>
        <taxon>unclassified sequences</taxon>
        <taxon>metagenomes</taxon>
        <taxon>ecological metagenomes</taxon>
    </lineage>
</organism>